<keyword evidence="7 8" id="KW-0067">ATP-binding</keyword>
<dbReference type="InterPro" id="IPR027417">
    <property type="entry name" value="P-loop_NTPase"/>
</dbReference>
<dbReference type="VEuPathDB" id="FungiDB:TAPDE_000901"/>
<feature type="domain" description="AAA+ ATPase" evidence="9">
    <location>
        <begin position="11"/>
        <end position="276"/>
    </location>
</feature>
<evidence type="ECO:0000256" key="1">
    <source>
        <dbReference type="ARBA" id="ARBA00004690"/>
    </source>
</evidence>
<dbReference type="GO" id="GO:0004849">
    <property type="term" value="F:uridine kinase activity"/>
    <property type="evidence" value="ECO:0007669"/>
    <property type="project" value="UniProtKB-EC"/>
</dbReference>
<evidence type="ECO:0000313" key="11">
    <source>
        <dbReference type="Proteomes" id="UP000013776"/>
    </source>
</evidence>
<dbReference type="Proteomes" id="UP000013776">
    <property type="component" value="Unassembled WGS sequence"/>
</dbReference>
<dbReference type="GO" id="GO:0005524">
    <property type="term" value="F:ATP binding"/>
    <property type="evidence" value="ECO:0007669"/>
    <property type="project" value="UniProtKB-KW"/>
</dbReference>
<evidence type="ECO:0000313" key="10">
    <source>
        <dbReference type="EMBL" id="CCG81185.1"/>
    </source>
</evidence>
<dbReference type="GO" id="GO:0043771">
    <property type="term" value="F:cytidine kinase activity"/>
    <property type="evidence" value="ECO:0007669"/>
    <property type="project" value="RHEA"/>
</dbReference>
<keyword evidence="6 8" id="KW-0418">Kinase</keyword>
<dbReference type="NCBIfam" id="TIGR00235">
    <property type="entry name" value="udk"/>
    <property type="match status" value="1"/>
</dbReference>
<dbReference type="GO" id="GO:0044211">
    <property type="term" value="P:CTP salvage"/>
    <property type="evidence" value="ECO:0007669"/>
    <property type="project" value="UniProtKB-UniPathway"/>
</dbReference>
<dbReference type="NCBIfam" id="NF004018">
    <property type="entry name" value="PRK05480.1"/>
    <property type="match status" value="1"/>
</dbReference>
<comment type="caution">
    <text evidence="10">The sequence shown here is derived from an EMBL/GenBank/DDBJ whole genome shotgun (WGS) entry which is preliminary data.</text>
</comment>
<dbReference type="AlphaFoldDB" id="R4XCY4"/>
<comment type="catalytic activity">
    <reaction evidence="8">
        <text>uridine + ATP = UMP + ADP + H(+)</text>
        <dbReference type="Rhea" id="RHEA:16825"/>
        <dbReference type="ChEBI" id="CHEBI:15378"/>
        <dbReference type="ChEBI" id="CHEBI:16704"/>
        <dbReference type="ChEBI" id="CHEBI:30616"/>
        <dbReference type="ChEBI" id="CHEBI:57865"/>
        <dbReference type="ChEBI" id="CHEBI:456216"/>
        <dbReference type="EC" id="2.7.1.48"/>
    </reaction>
</comment>
<dbReference type="InterPro" id="IPR029057">
    <property type="entry name" value="PRTase-like"/>
</dbReference>
<dbReference type="PANTHER" id="PTHR10285">
    <property type="entry name" value="URIDINE KINASE"/>
    <property type="match status" value="1"/>
</dbReference>
<evidence type="ECO:0000256" key="8">
    <source>
        <dbReference type="RuleBase" id="RU003825"/>
    </source>
</evidence>
<dbReference type="FunFam" id="3.40.50.2020:FF:000010">
    <property type="entry name" value="Uridine-cytidine kinase"/>
    <property type="match status" value="1"/>
</dbReference>
<evidence type="ECO:0000259" key="9">
    <source>
        <dbReference type="SMART" id="SM00382"/>
    </source>
</evidence>
<dbReference type="CDD" id="cd02023">
    <property type="entry name" value="UMPK"/>
    <property type="match status" value="1"/>
</dbReference>
<evidence type="ECO:0000256" key="3">
    <source>
        <dbReference type="ARBA" id="ARBA00005408"/>
    </source>
</evidence>
<name>R4XCY4_TAPDE</name>
<keyword evidence="5 8" id="KW-0547">Nucleotide-binding</keyword>
<keyword evidence="11" id="KW-1185">Reference proteome</keyword>
<dbReference type="Gene3D" id="3.40.50.300">
    <property type="entry name" value="P-loop containing nucleotide triphosphate hydrolases"/>
    <property type="match status" value="1"/>
</dbReference>
<protein>
    <recommendedName>
        <fullName evidence="8">Uridine kinase</fullName>
        <ecNumber evidence="8">2.7.1.48</ecNumber>
    </recommendedName>
</protein>
<evidence type="ECO:0000256" key="7">
    <source>
        <dbReference type="ARBA" id="ARBA00022840"/>
    </source>
</evidence>
<dbReference type="EC" id="2.7.1.48" evidence="8"/>
<gene>
    <name evidence="10" type="ORF">TAPDE_000901</name>
</gene>
<organism evidence="10 11">
    <name type="scientific">Taphrina deformans (strain PYCC 5710 / ATCC 11124 / CBS 356.35 / IMI 108563 / JCM 9778 / NBRC 8474)</name>
    <name type="common">Peach leaf curl fungus</name>
    <name type="synonym">Lalaria deformans</name>
    <dbReference type="NCBI Taxonomy" id="1097556"/>
    <lineage>
        <taxon>Eukaryota</taxon>
        <taxon>Fungi</taxon>
        <taxon>Dikarya</taxon>
        <taxon>Ascomycota</taxon>
        <taxon>Taphrinomycotina</taxon>
        <taxon>Taphrinomycetes</taxon>
        <taxon>Taphrinales</taxon>
        <taxon>Taphrinaceae</taxon>
        <taxon>Taphrina</taxon>
    </lineage>
</organism>
<dbReference type="eggNOG" id="KOG4203">
    <property type="taxonomic scope" value="Eukaryota"/>
</dbReference>
<evidence type="ECO:0000256" key="4">
    <source>
        <dbReference type="ARBA" id="ARBA00022679"/>
    </source>
</evidence>
<evidence type="ECO:0000256" key="6">
    <source>
        <dbReference type="ARBA" id="ARBA00022777"/>
    </source>
</evidence>
<dbReference type="InterPro" id="IPR000764">
    <property type="entry name" value="Uridine_kinase-like"/>
</dbReference>
<dbReference type="STRING" id="1097556.R4XCY4"/>
<dbReference type="InterPro" id="IPR000836">
    <property type="entry name" value="PRTase_dom"/>
</dbReference>
<comment type="pathway">
    <text evidence="2 8">Pyrimidine metabolism; CTP biosynthesis via salvage pathway; CTP from cytidine: step 1/3.</text>
</comment>
<dbReference type="UniPathway" id="UPA00574">
    <property type="reaction ID" value="UER00637"/>
</dbReference>
<evidence type="ECO:0000256" key="5">
    <source>
        <dbReference type="ARBA" id="ARBA00022741"/>
    </source>
</evidence>
<dbReference type="PRINTS" id="PR00988">
    <property type="entry name" value="URIDINKINASE"/>
</dbReference>
<evidence type="ECO:0000256" key="2">
    <source>
        <dbReference type="ARBA" id="ARBA00004784"/>
    </source>
</evidence>
<reference evidence="10 11" key="1">
    <citation type="journal article" date="2013" name="MBio">
        <title>Genome sequencing of the plant pathogen Taphrina deformans, the causal agent of peach leaf curl.</title>
        <authorList>
            <person name="Cisse O.H."/>
            <person name="Almeida J.M.G.C.F."/>
            <person name="Fonseca A."/>
            <person name="Kumar A.A."/>
            <person name="Salojaervi J."/>
            <person name="Overmyer K."/>
            <person name="Hauser P.M."/>
            <person name="Pagni M."/>
        </authorList>
    </citation>
    <scope>NUCLEOTIDE SEQUENCE [LARGE SCALE GENOMIC DNA]</scope>
    <source>
        <strain evidence="11">PYCC 5710 / ATCC 11124 / CBS 356.35 / IMI 108563 / JCM 9778 / NBRC 8474</strain>
    </source>
</reference>
<dbReference type="InterPro" id="IPR003593">
    <property type="entry name" value="AAA+_ATPase"/>
</dbReference>
<dbReference type="EMBL" id="CAHR02000029">
    <property type="protein sequence ID" value="CCG81185.1"/>
    <property type="molecule type" value="Genomic_DNA"/>
</dbReference>
<dbReference type="UniPathway" id="UPA00579">
    <property type="reaction ID" value="UER00640"/>
</dbReference>
<keyword evidence="4 8" id="KW-0808">Transferase</keyword>
<accession>R4XCY4</accession>
<dbReference type="FunFam" id="3.40.50.300:FF:000339">
    <property type="entry name" value="Uridine kinase"/>
    <property type="match status" value="1"/>
</dbReference>
<comment type="similarity">
    <text evidence="3 8">Belongs to the uridine kinase family.</text>
</comment>
<dbReference type="SMART" id="SM00382">
    <property type="entry name" value="AAA"/>
    <property type="match status" value="1"/>
</dbReference>
<proteinExistence type="inferred from homology"/>
<dbReference type="Pfam" id="PF00485">
    <property type="entry name" value="PRK"/>
    <property type="match status" value="1"/>
</dbReference>
<dbReference type="SUPFAM" id="SSF53271">
    <property type="entry name" value="PRTase-like"/>
    <property type="match status" value="1"/>
</dbReference>
<comment type="catalytic activity">
    <reaction evidence="8">
        <text>cytidine + ATP = CMP + ADP + H(+)</text>
        <dbReference type="Rhea" id="RHEA:24674"/>
        <dbReference type="ChEBI" id="CHEBI:15378"/>
        <dbReference type="ChEBI" id="CHEBI:17562"/>
        <dbReference type="ChEBI" id="CHEBI:30616"/>
        <dbReference type="ChEBI" id="CHEBI:60377"/>
        <dbReference type="ChEBI" id="CHEBI:456216"/>
        <dbReference type="EC" id="2.7.1.48"/>
    </reaction>
</comment>
<dbReference type="GO" id="GO:0044206">
    <property type="term" value="P:UMP salvage"/>
    <property type="evidence" value="ECO:0007669"/>
    <property type="project" value="UniProtKB-UniPathway"/>
</dbReference>
<dbReference type="SUPFAM" id="SSF52540">
    <property type="entry name" value="P-loop containing nucleoside triphosphate hydrolases"/>
    <property type="match status" value="1"/>
</dbReference>
<comment type="pathway">
    <text evidence="1 8">Pyrimidine metabolism; UMP biosynthesis via salvage pathway; UMP from uridine: step 1/1.</text>
</comment>
<dbReference type="Pfam" id="PF14681">
    <property type="entry name" value="UPRTase"/>
    <property type="match status" value="1"/>
</dbReference>
<sequence length="450" mass="50749">MSHSYRPPWLALHFVGIAGGSGSGKSTFVANVIEELNVPWVVVISLDSFYKVLTKEQSELAFKSQYDFDHPDALDWDLLFEILRNLKSGKRVEIPIYDFSTHARKPNKTVPLYGANVIILEGIFALHDPRILDLLDMKVYLDTDTEQCFQRRLKRDIEERGRDRQGIIDQYETFVKPNFHKFVKTQSDSANVITTGTKAGQATLHMIVDHIQEALTRKSEEHRKNLSDLRNSCEDKCLPETVHILTQTNQVRGIHSIIRDKDTKRDDYVFYLERLTTLIMEAAVGNLLPHRQKTVETKVGVYTGLEMAAEVCGITIVRGGEIFERSLRMIFRDCPMGKILIQSDPRTGEPRLHYLKLPSDTRTSFVLLFDAQIATGQAAIMSVRILLDHGISQDRIIFISCLAAPIGVKTLATLYPKLHIYCGALDDGLVGLSNYINPGAGNIGLKYFGA</sequence>
<dbReference type="InterPro" id="IPR006083">
    <property type="entry name" value="PRK/URK"/>
</dbReference>
<dbReference type="OrthoDB" id="738517at2759"/>
<dbReference type="CDD" id="cd06223">
    <property type="entry name" value="PRTases_typeI"/>
    <property type="match status" value="1"/>
</dbReference>
<dbReference type="Gene3D" id="3.40.50.2020">
    <property type="match status" value="1"/>
</dbReference>